<name>A0AAU7KAI0_9SPHI</name>
<dbReference type="AlphaFoldDB" id="A0AAU7KAI0"/>
<accession>A0AAU7KAI0</accession>
<dbReference type="EMBL" id="CP157485">
    <property type="protein sequence ID" value="XBO49259.1"/>
    <property type="molecule type" value="Genomic_DNA"/>
</dbReference>
<protein>
    <submittedName>
        <fullName evidence="1">Uncharacterized protein</fullName>
    </submittedName>
</protein>
<reference evidence="1" key="1">
    <citation type="submission" date="2024-05" db="EMBL/GenBank/DDBJ databases">
        <authorList>
            <person name="Kim S."/>
            <person name="Heo J."/>
            <person name="Choi H."/>
            <person name="Choi Y."/>
            <person name="Kwon S.-W."/>
            <person name="Kim Y."/>
        </authorList>
    </citation>
    <scope>NUCLEOTIDE SEQUENCE</scope>
    <source>
        <strain evidence="1">KACC 23697</strain>
    </source>
</reference>
<proteinExistence type="predicted"/>
<evidence type="ECO:0000313" key="1">
    <source>
        <dbReference type="EMBL" id="XBO49259.1"/>
    </source>
</evidence>
<gene>
    <name evidence="1" type="ORF">ABEG20_06560</name>
</gene>
<sequence length="93" mass="10477">MGKIIFRFGQEVHFLGLTSGTAYGVVLERFKSHPVHHDALGMWMVRPQLMQDLKALYINIYLIPDVFARQPGHIVEMGNIKSTSTTDSNSGFL</sequence>
<organism evidence="1">
    <name type="scientific">Pedobacter sp. KACC 23697</name>
    <dbReference type="NCBI Taxonomy" id="3149230"/>
    <lineage>
        <taxon>Bacteria</taxon>
        <taxon>Pseudomonadati</taxon>
        <taxon>Bacteroidota</taxon>
        <taxon>Sphingobacteriia</taxon>
        <taxon>Sphingobacteriales</taxon>
        <taxon>Sphingobacteriaceae</taxon>
        <taxon>Pedobacter</taxon>
    </lineage>
</organism>